<protein>
    <submittedName>
        <fullName evidence="1">Uncharacterized protein</fullName>
    </submittedName>
</protein>
<reference evidence="1 2" key="1">
    <citation type="submission" date="2024-02" db="EMBL/GenBank/DDBJ databases">
        <title>Herpetosiphon gulosus NBRC 112829.</title>
        <authorList>
            <person name="Ichikawa N."/>
            <person name="Katano-Makiyama Y."/>
            <person name="Hidaka K."/>
        </authorList>
    </citation>
    <scope>NUCLEOTIDE SEQUENCE [LARGE SCALE GENOMIC DNA]</scope>
    <source>
        <strain evidence="1 2">NBRC 112829</strain>
    </source>
</reference>
<dbReference type="RefSeq" id="WP_345724667.1">
    <property type="nucleotide sequence ID" value="NZ_BAABRU010000031.1"/>
</dbReference>
<keyword evidence="2" id="KW-1185">Reference proteome</keyword>
<sequence>MTHEPCVFAPLLVFSPDTQLSALLAVMRGYRSPQGEWLVGQLHHHDQALMSQLIIADKTMEIESEGYLLEDSADPENQRYRKQWEIMHSLVQAHPWTDEQRLDLVKDYQQYQKRFFGTLEDEYGANAHEYTEACGYLLYNLLSVRDLMDALGPHCFADDPAQWQIEAIMLNLALTIAMPKAFINELESIDTPRNPNLIYDPHRYWWRYREGYSNLNWLTEILFQPD</sequence>
<comment type="caution">
    <text evidence="1">The sequence shown here is derived from an EMBL/GenBank/DDBJ whole genome shotgun (WGS) entry which is preliminary data.</text>
</comment>
<dbReference type="Proteomes" id="UP001428290">
    <property type="component" value="Unassembled WGS sequence"/>
</dbReference>
<organism evidence="1 2">
    <name type="scientific">Herpetosiphon gulosus</name>
    <dbReference type="NCBI Taxonomy" id="1973496"/>
    <lineage>
        <taxon>Bacteria</taxon>
        <taxon>Bacillati</taxon>
        <taxon>Chloroflexota</taxon>
        <taxon>Chloroflexia</taxon>
        <taxon>Herpetosiphonales</taxon>
        <taxon>Herpetosiphonaceae</taxon>
        <taxon>Herpetosiphon</taxon>
    </lineage>
</organism>
<evidence type="ECO:0000313" key="1">
    <source>
        <dbReference type="EMBL" id="GAA5531083.1"/>
    </source>
</evidence>
<evidence type="ECO:0000313" key="2">
    <source>
        <dbReference type="Proteomes" id="UP001428290"/>
    </source>
</evidence>
<name>A0ABP9X962_9CHLR</name>
<gene>
    <name evidence="1" type="ORF">Hgul01_04907</name>
</gene>
<proteinExistence type="predicted"/>
<dbReference type="EMBL" id="BAABRU010000031">
    <property type="protein sequence ID" value="GAA5531083.1"/>
    <property type="molecule type" value="Genomic_DNA"/>
</dbReference>
<accession>A0ABP9X962</accession>